<sequence length="331" mass="36874">MCAVNLIKEGGRRYTQVKHNRGLYARREPYRWASLPRRCQQRPSRRITSQHRLSISVRAQSRTRPAVIARQGNPNNHATSSGRNALRCYQRYCGKVPWLSHRQIAAIRALSPKAIEHVLERAQHGGVPEQSSPPQDKLPHGAPSPTSAQIGHSVKDARKRPSHQKEEHKNPQGVRASRWCLVAVENAALNALLSYYLTTACLPAAQSAPRANEAAAKERERIRTLAQRAADTDPPSPTHADADIWYGQLRTSWLHSCPRAGDLGRTAGPVTAQRASGRADWLRGMRLRPGASATEPRCRQLGLEWAAGEDAFTPVFQLNWDLIGKRQIDAH</sequence>
<dbReference type="RefSeq" id="XP_024337917.1">
    <property type="nucleotide sequence ID" value="XM_024485991.1"/>
</dbReference>
<name>A0A1X6MY44_9APHY</name>
<reference evidence="2 3" key="1">
    <citation type="submission" date="2017-04" db="EMBL/GenBank/DDBJ databases">
        <title>Genome Sequence of the Model Brown-Rot Fungus Postia placenta SB12.</title>
        <authorList>
            <consortium name="DOE Joint Genome Institute"/>
            <person name="Gaskell J."/>
            <person name="Kersten P."/>
            <person name="Larrondo L.F."/>
            <person name="Canessa P."/>
            <person name="Martinez D."/>
            <person name="Hibbett D."/>
            <person name="Schmoll M."/>
            <person name="Kubicek C.P."/>
            <person name="Martinez A.T."/>
            <person name="Yadav J."/>
            <person name="Master E."/>
            <person name="Magnuson J.K."/>
            <person name="James T."/>
            <person name="Yaver D."/>
            <person name="Berka R."/>
            <person name="Labutti K."/>
            <person name="Lipzen A."/>
            <person name="Aerts A."/>
            <person name="Barry K."/>
            <person name="Henrissat B."/>
            <person name="Blanchette R."/>
            <person name="Grigoriev I."/>
            <person name="Cullen D."/>
        </authorList>
    </citation>
    <scope>NUCLEOTIDE SEQUENCE [LARGE SCALE GENOMIC DNA]</scope>
    <source>
        <strain evidence="2 3">MAD-698-R-SB12</strain>
    </source>
</reference>
<protein>
    <submittedName>
        <fullName evidence="2">Uncharacterized protein</fullName>
    </submittedName>
</protein>
<feature type="region of interest" description="Disordered" evidence="1">
    <location>
        <begin position="122"/>
        <end position="174"/>
    </location>
</feature>
<gene>
    <name evidence="2" type="ORF">POSPLADRAFT_1146827</name>
</gene>
<dbReference type="GeneID" id="36330940"/>
<evidence type="ECO:0000313" key="3">
    <source>
        <dbReference type="Proteomes" id="UP000194127"/>
    </source>
</evidence>
<accession>A0A1X6MY44</accession>
<dbReference type="AlphaFoldDB" id="A0A1X6MY44"/>
<dbReference type="EMBL" id="KZ110599">
    <property type="protein sequence ID" value="OSX61123.1"/>
    <property type="molecule type" value="Genomic_DNA"/>
</dbReference>
<dbReference type="Proteomes" id="UP000194127">
    <property type="component" value="Unassembled WGS sequence"/>
</dbReference>
<evidence type="ECO:0000256" key="1">
    <source>
        <dbReference type="SAM" id="MobiDB-lite"/>
    </source>
</evidence>
<evidence type="ECO:0000313" key="2">
    <source>
        <dbReference type="EMBL" id="OSX61123.1"/>
    </source>
</evidence>
<organism evidence="2 3">
    <name type="scientific">Postia placenta MAD-698-R-SB12</name>
    <dbReference type="NCBI Taxonomy" id="670580"/>
    <lineage>
        <taxon>Eukaryota</taxon>
        <taxon>Fungi</taxon>
        <taxon>Dikarya</taxon>
        <taxon>Basidiomycota</taxon>
        <taxon>Agaricomycotina</taxon>
        <taxon>Agaricomycetes</taxon>
        <taxon>Polyporales</taxon>
        <taxon>Adustoporiaceae</taxon>
        <taxon>Rhodonia</taxon>
    </lineage>
</organism>
<keyword evidence="3" id="KW-1185">Reference proteome</keyword>
<proteinExistence type="predicted"/>
<dbReference type="OrthoDB" id="10280880at2759"/>